<dbReference type="AlphaFoldDB" id="A0A4P6JUY9"/>
<proteinExistence type="predicted"/>
<keyword evidence="2" id="KW-0472">Membrane</keyword>
<accession>A0A4P6JUY9</accession>
<feature type="transmembrane region" description="Helical" evidence="2">
    <location>
        <begin position="403"/>
        <end position="425"/>
    </location>
</feature>
<protein>
    <recommendedName>
        <fullName evidence="4">Peptidase MA-like domain-containing protein</fullName>
    </recommendedName>
</protein>
<feature type="signal peptide" evidence="3">
    <location>
        <begin position="1"/>
        <end position="26"/>
    </location>
</feature>
<dbReference type="EMBL" id="CP035758">
    <property type="protein sequence ID" value="QBD79314.1"/>
    <property type="molecule type" value="Genomic_DNA"/>
</dbReference>
<feature type="domain" description="Peptidase MA-like" evidence="4">
    <location>
        <begin position="173"/>
        <end position="365"/>
    </location>
</feature>
<dbReference type="RefSeq" id="WP_129890367.1">
    <property type="nucleotide sequence ID" value="NZ_CP035758.1"/>
</dbReference>
<reference evidence="5 6" key="1">
    <citation type="submission" date="2019-01" db="EMBL/GenBank/DDBJ databases">
        <title>Ktedonosporobacter rubrisoli SCAWS-G2.</title>
        <authorList>
            <person name="Huang Y."/>
            <person name="Yan B."/>
        </authorList>
    </citation>
    <scope>NUCLEOTIDE SEQUENCE [LARGE SCALE GENOMIC DNA]</scope>
    <source>
        <strain evidence="5 6">SCAWS-G2</strain>
    </source>
</reference>
<evidence type="ECO:0000256" key="2">
    <source>
        <dbReference type="SAM" id="Phobius"/>
    </source>
</evidence>
<gene>
    <name evidence="5" type="ORF">EPA93_26330</name>
</gene>
<feature type="chain" id="PRO_5020235005" description="Peptidase MA-like domain-containing protein" evidence="3">
    <location>
        <begin position="27"/>
        <end position="538"/>
    </location>
</feature>
<keyword evidence="3" id="KW-0732">Signal</keyword>
<keyword evidence="6" id="KW-1185">Reference proteome</keyword>
<evidence type="ECO:0000259" key="4">
    <source>
        <dbReference type="Pfam" id="PF13485"/>
    </source>
</evidence>
<evidence type="ECO:0000256" key="1">
    <source>
        <dbReference type="SAM" id="MobiDB-lite"/>
    </source>
</evidence>
<dbReference type="InterPro" id="IPR039568">
    <property type="entry name" value="Peptidase_MA-like_dom"/>
</dbReference>
<sequence>MLTRPGPLLRLFVVCMLGGVLSPALAPSHAYAFSDPITINSQTDTINFPSGIDFQVSARDSTSPIVRATIFIASSSANLREEHQVNVTDPSQQVTLRWHEDTTGNHFTPPGTQISYHWALQDQLGNLYTGIIQHFSVIDTRYNWQQISDGMLQVHWYNRTVDFGKAVLHEADAHLKRISANLGGGLVEPVDLWIYASNDDFHGSLAPQTYEWVGGISFPELDQASIVVDSLQAETLSRDMPHEMTHLVFHQLIARGILAPLWLDEGLAVYNQVYHEPAMKMRFKQALAEHNLLRLDDIANEFPADANKAYLAYAESWMLVDYMYHTFGPQKIAALIKGMDNPQNSFRQDLLLALDEDQIHLENQWLLHLNQPPILNPSDIMSTPQPNRKPIQVKIMPDSNAPLLLALGIALVTISLMSMTSLLVYQRRNRQSRQQLRRDRYGLNQAWPSSFSTLQRSIPSTDPMGSALPPQQRPWPVSDQYMSSAGPYASSEDQEWPPRYPPARDAAEPFVGNDPNWPRFTPGQEYPGSYPNHQVPQE</sequence>
<evidence type="ECO:0000256" key="3">
    <source>
        <dbReference type="SAM" id="SignalP"/>
    </source>
</evidence>
<dbReference type="OrthoDB" id="166074at2"/>
<keyword evidence="2" id="KW-1133">Transmembrane helix</keyword>
<feature type="region of interest" description="Disordered" evidence="1">
    <location>
        <begin position="453"/>
        <end position="538"/>
    </location>
</feature>
<evidence type="ECO:0000313" key="5">
    <source>
        <dbReference type="EMBL" id="QBD79314.1"/>
    </source>
</evidence>
<dbReference type="KEGG" id="kbs:EPA93_26330"/>
<evidence type="ECO:0000313" key="6">
    <source>
        <dbReference type="Proteomes" id="UP000290365"/>
    </source>
</evidence>
<keyword evidence="2" id="KW-0812">Transmembrane</keyword>
<dbReference type="Proteomes" id="UP000290365">
    <property type="component" value="Chromosome"/>
</dbReference>
<organism evidence="5 6">
    <name type="scientific">Ktedonosporobacter rubrisoli</name>
    <dbReference type="NCBI Taxonomy" id="2509675"/>
    <lineage>
        <taxon>Bacteria</taxon>
        <taxon>Bacillati</taxon>
        <taxon>Chloroflexota</taxon>
        <taxon>Ktedonobacteria</taxon>
        <taxon>Ktedonobacterales</taxon>
        <taxon>Ktedonosporobacteraceae</taxon>
        <taxon>Ktedonosporobacter</taxon>
    </lineage>
</organism>
<name>A0A4P6JUY9_KTERU</name>
<dbReference type="Pfam" id="PF13485">
    <property type="entry name" value="Peptidase_MA_2"/>
    <property type="match status" value="1"/>
</dbReference>